<evidence type="ECO:0000256" key="2">
    <source>
        <dbReference type="SAM" id="SignalP"/>
    </source>
</evidence>
<dbReference type="EMBL" id="JAZGQO010000006">
    <property type="protein sequence ID" value="KAK6184747.1"/>
    <property type="molecule type" value="Genomic_DNA"/>
</dbReference>
<evidence type="ECO:0008006" key="7">
    <source>
        <dbReference type="Google" id="ProtNLM"/>
    </source>
</evidence>
<dbReference type="InterPro" id="IPR029052">
    <property type="entry name" value="Metallo-depent_PP-like"/>
</dbReference>
<dbReference type="AlphaFoldDB" id="A0AAN8JY85"/>
<dbReference type="CDD" id="cd00839">
    <property type="entry name" value="MPP_PAPs"/>
    <property type="match status" value="1"/>
</dbReference>
<sequence>MLQKLVIYLAVLVYCVEGLGGGCILQGSGLGNEYSVEATALRYQEEIHLGGGPVQGMHLSFTGLKQMVIKWLNPTPYKSGNFQPACNFGESALVLNFTTGGEAYTYPDGMFQMTLNKVQLNFSAFLGNTVYYKCGDIKFGYSPIYNFTMQKKYTEKRLLSKPRNESPPYFGVIDSSDAFVAVIGDHGVTRGEDTAYNIADHVKNDNLQLIVHAGDISYADKFGGETHNNSYIWVSYMNLMQPATAYVPYMTTPGNHEHQYNFSAYLNWLGNSMPYRESGSDSPFWYSFDYMGIHFVAFSTEHDFMPNSTQYHWMERDLQKANSNRENSPWIVVFGHRPLYCTSVICMERCEKEAPVFRSYLEDLLYQQHVDVVFAGHNHQYERSYPVYKLKPVQLDYKNPKAPVYIVNGAAGNPELNDPSFRFKVDWRAFDDITFDTGYMLMQPTQTELRFQYMNSNKKKIVDQFVISKVSSLDV</sequence>
<keyword evidence="6" id="KW-1185">Reference proteome</keyword>
<feature type="domain" description="Purple acid phosphatase C-terminal" evidence="4">
    <location>
        <begin position="402"/>
        <end position="464"/>
    </location>
</feature>
<accession>A0AAN8JY85</accession>
<feature type="domain" description="Calcineurin-like phosphoesterase" evidence="3">
    <location>
        <begin position="180"/>
        <end position="381"/>
    </location>
</feature>
<dbReference type="InterPro" id="IPR041792">
    <property type="entry name" value="MPP_PAP"/>
</dbReference>
<evidence type="ECO:0000256" key="1">
    <source>
        <dbReference type="ARBA" id="ARBA00023180"/>
    </source>
</evidence>
<gene>
    <name evidence="5" type="ORF">SNE40_007149</name>
</gene>
<dbReference type="Proteomes" id="UP001347796">
    <property type="component" value="Unassembled WGS sequence"/>
</dbReference>
<evidence type="ECO:0000313" key="6">
    <source>
        <dbReference type="Proteomes" id="UP001347796"/>
    </source>
</evidence>
<name>A0AAN8JY85_PATCE</name>
<keyword evidence="1" id="KW-0325">Glycoprotein</keyword>
<protein>
    <recommendedName>
        <fullName evidence="7">Purple acid phosphatase</fullName>
    </recommendedName>
</protein>
<reference evidence="5 6" key="1">
    <citation type="submission" date="2024-01" db="EMBL/GenBank/DDBJ databases">
        <title>The genome of the rayed Mediterranean limpet Patella caerulea (Linnaeus, 1758).</title>
        <authorList>
            <person name="Anh-Thu Weber A."/>
            <person name="Halstead-Nussloch G."/>
        </authorList>
    </citation>
    <scope>NUCLEOTIDE SEQUENCE [LARGE SCALE GENOMIC DNA]</scope>
    <source>
        <strain evidence="5">AATW-2023a</strain>
        <tissue evidence="5">Whole specimen</tissue>
    </source>
</reference>
<feature type="signal peptide" evidence="2">
    <location>
        <begin position="1"/>
        <end position="18"/>
    </location>
</feature>
<dbReference type="GO" id="GO:0016787">
    <property type="term" value="F:hydrolase activity"/>
    <property type="evidence" value="ECO:0007669"/>
    <property type="project" value="InterPro"/>
</dbReference>
<feature type="chain" id="PRO_5042913973" description="Purple acid phosphatase" evidence="2">
    <location>
        <begin position="19"/>
        <end position="475"/>
    </location>
</feature>
<comment type="caution">
    <text evidence="5">The sequence shown here is derived from an EMBL/GenBank/DDBJ whole genome shotgun (WGS) entry which is preliminary data.</text>
</comment>
<proteinExistence type="predicted"/>
<evidence type="ECO:0000259" key="4">
    <source>
        <dbReference type="Pfam" id="PF14008"/>
    </source>
</evidence>
<dbReference type="InterPro" id="IPR004843">
    <property type="entry name" value="Calcineurin-like_PHP"/>
</dbReference>
<dbReference type="Pfam" id="PF00149">
    <property type="entry name" value="Metallophos"/>
    <property type="match status" value="1"/>
</dbReference>
<dbReference type="PANTHER" id="PTHR45867">
    <property type="entry name" value="PURPLE ACID PHOSPHATASE"/>
    <property type="match status" value="1"/>
</dbReference>
<dbReference type="Gene3D" id="3.60.21.10">
    <property type="match status" value="1"/>
</dbReference>
<dbReference type="SUPFAM" id="SSF56300">
    <property type="entry name" value="Metallo-dependent phosphatases"/>
    <property type="match status" value="1"/>
</dbReference>
<keyword evidence="2" id="KW-0732">Signal</keyword>
<dbReference type="PANTHER" id="PTHR45867:SF3">
    <property type="entry name" value="ACID PHOSPHATASE TYPE 7"/>
    <property type="match status" value="1"/>
</dbReference>
<evidence type="ECO:0000259" key="3">
    <source>
        <dbReference type="Pfam" id="PF00149"/>
    </source>
</evidence>
<organism evidence="5 6">
    <name type="scientific">Patella caerulea</name>
    <name type="common">Rayed Mediterranean limpet</name>
    <dbReference type="NCBI Taxonomy" id="87958"/>
    <lineage>
        <taxon>Eukaryota</taxon>
        <taxon>Metazoa</taxon>
        <taxon>Spiralia</taxon>
        <taxon>Lophotrochozoa</taxon>
        <taxon>Mollusca</taxon>
        <taxon>Gastropoda</taxon>
        <taxon>Patellogastropoda</taxon>
        <taxon>Patelloidea</taxon>
        <taxon>Patellidae</taxon>
        <taxon>Patella</taxon>
    </lineage>
</organism>
<evidence type="ECO:0000313" key="5">
    <source>
        <dbReference type="EMBL" id="KAK6184747.1"/>
    </source>
</evidence>
<dbReference type="Pfam" id="PF14008">
    <property type="entry name" value="Metallophos_C"/>
    <property type="match status" value="1"/>
</dbReference>
<dbReference type="InterPro" id="IPR025733">
    <property type="entry name" value="PAPs_C"/>
</dbReference>